<protein>
    <submittedName>
        <fullName evidence="2">Uncharacterized protein</fullName>
    </submittedName>
</protein>
<feature type="region of interest" description="Disordered" evidence="1">
    <location>
        <begin position="1"/>
        <end position="29"/>
    </location>
</feature>
<evidence type="ECO:0000313" key="2">
    <source>
        <dbReference type="EMBL" id="VEL22980.1"/>
    </source>
</evidence>
<dbReference type="EMBL" id="CAAALY010059411">
    <property type="protein sequence ID" value="VEL22980.1"/>
    <property type="molecule type" value="Genomic_DNA"/>
</dbReference>
<feature type="compositionally biased region" description="Basic and acidic residues" evidence="1">
    <location>
        <begin position="1"/>
        <end position="12"/>
    </location>
</feature>
<dbReference type="Proteomes" id="UP000784294">
    <property type="component" value="Unassembled WGS sequence"/>
</dbReference>
<reference evidence="2" key="1">
    <citation type="submission" date="2018-11" db="EMBL/GenBank/DDBJ databases">
        <authorList>
            <consortium name="Pathogen Informatics"/>
        </authorList>
    </citation>
    <scope>NUCLEOTIDE SEQUENCE</scope>
</reference>
<sequence length="105" mass="12179">MTPSSDDVHQMMDESSAGFHPKRGRRTREQRLRAKHLHYNRCISVVQPRTFQPISVSVRRGFAWLTRYTAFEACQPREARTTGEIASRCRLKYRLVADCIMPPGD</sequence>
<accession>A0A3S5AR27</accession>
<organism evidence="2 3">
    <name type="scientific">Protopolystoma xenopodis</name>
    <dbReference type="NCBI Taxonomy" id="117903"/>
    <lineage>
        <taxon>Eukaryota</taxon>
        <taxon>Metazoa</taxon>
        <taxon>Spiralia</taxon>
        <taxon>Lophotrochozoa</taxon>
        <taxon>Platyhelminthes</taxon>
        <taxon>Monogenea</taxon>
        <taxon>Polyopisthocotylea</taxon>
        <taxon>Polystomatidea</taxon>
        <taxon>Polystomatidae</taxon>
        <taxon>Protopolystoma</taxon>
    </lineage>
</organism>
<keyword evidence="3" id="KW-1185">Reference proteome</keyword>
<evidence type="ECO:0000313" key="3">
    <source>
        <dbReference type="Proteomes" id="UP000784294"/>
    </source>
</evidence>
<gene>
    <name evidence="2" type="ORF">PXEA_LOCUS16420</name>
</gene>
<dbReference type="AlphaFoldDB" id="A0A3S5AR27"/>
<comment type="caution">
    <text evidence="2">The sequence shown here is derived from an EMBL/GenBank/DDBJ whole genome shotgun (WGS) entry which is preliminary data.</text>
</comment>
<proteinExistence type="predicted"/>
<evidence type="ECO:0000256" key="1">
    <source>
        <dbReference type="SAM" id="MobiDB-lite"/>
    </source>
</evidence>
<name>A0A3S5AR27_9PLAT</name>